<dbReference type="EMBL" id="AC007134">
    <property type="protein sequence ID" value="AAD26944.1"/>
    <property type="molecule type" value="Genomic_DNA"/>
</dbReference>
<dbReference type="PIR" id="F84535">
    <property type="entry name" value="F84535"/>
</dbReference>
<dbReference type="SUPFAM" id="SSF50249">
    <property type="entry name" value="Nucleic acid-binding proteins"/>
    <property type="match status" value="1"/>
</dbReference>
<organism evidence="1">
    <name type="scientific">Arabidopsis thaliana</name>
    <name type="common">Mouse-ear cress</name>
    <dbReference type="NCBI Taxonomy" id="3702"/>
    <lineage>
        <taxon>Eukaryota</taxon>
        <taxon>Viridiplantae</taxon>
        <taxon>Streptophyta</taxon>
        <taxon>Embryophyta</taxon>
        <taxon>Tracheophyta</taxon>
        <taxon>Spermatophyta</taxon>
        <taxon>Magnoliopsida</taxon>
        <taxon>eudicotyledons</taxon>
        <taxon>Gunneridae</taxon>
        <taxon>Pentapetalae</taxon>
        <taxon>rosids</taxon>
        <taxon>malvids</taxon>
        <taxon>Brassicales</taxon>
        <taxon>Brassicaceae</taxon>
        <taxon>Camelineae</taxon>
        <taxon>Arabidopsis</taxon>
    </lineage>
</organism>
<evidence type="ECO:0000313" key="1">
    <source>
        <dbReference type="EMBL" id="AAD26944.1"/>
    </source>
</evidence>
<dbReference type="AlphaFoldDB" id="Q9XII6"/>
<reference evidence="1" key="3">
    <citation type="submission" date="2002-02" db="EMBL/GenBank/DDBJ databases">
        <authorList>
            <person name="Town C.D."/>
            <person name="Kaul S."/>
        </authorList>
    </citation>
    <scope>NUCLEOTIDE SEQUENCE</scope>
</reference>
<sequence>MVPGEWKATENFGLTYAKFKATNHRYKMGFMAKTRVVRMEPLSDSYYLSLTSFIDVLTGGLNQNYLIDVVGQIVNVGEMETINVHNKPTKKINFELRDHK</sequence>
<proteinExistence type="predicted"/>
<accession>Q9XII6</accession>
<dbReference type="Gene3D" id="2.40.50.140">
    <property type="entry name" value="Nucleic acid-binding proteins"/>
    <property type="match status" value="1"/>
</dbReference>
<dbReference type="InterPro" id="IPR012340">
    <property type="entry name" value="NA-bd_OB-fold"/>
</dbReference>
<reference key="1">
    <citation type="journal article" date="1999" name="Nature">
        <title>Sequence and analysis of chromosome 2 of the plant Arabidopsis thaliana.</title>
        <authorList>
            <person name="Lin X."/>
            <person name="Kaul S."/>
            <person name="Rounsley S."/>
            <person name="Shea T.P."/>
            <person name="Benito M.I."/>
            <person name="Town C.D."/>
            <person name="Fujii C.Y."/>
            <person name="Mason T."/>
            <person name="Bowman C.L."/>
            <person name="Barnstead M."/>
            <person name="Feldblyum T.V."/>
            <person name="Buell C.R."/>
            <person name="Ketchum K.A."/>
            <person name="Lee J."/>
            <person name="Ronning C.M."/>
            <person name="Koo H.L."/>
            <person name="Moffat K.S."/>
            <person name="Cronin L.A."/>
            <person name="Shen M."/>
            <person name="Pai G."/>
            <person name="Van Aken S."/>
            <person name="Umayam L."/>
            <person name="Tallon L.J."/>
            <person name="Gill J.E."/>
            <person name="Adams M.D."/>
            <person name="Carrera A.J."/>
            <person name="Creasy T.H."/>
            <person name="Goodman H.M."/>
            <person name="Somerville C.R."/>
            <person name="Copenhaver G.P."/>
            <person name="Preuss D."/>
            <person name="Nierman W.C."/>
            <person name="White O."/>
            <person name="Eisen J.A."/>
            <person name="Salzberg S.L."/>
            <person name="Fraser C.M."/>
            <person name="Venter J.C."/>
        </authorList>
    </citation>
    <scope>NUCLEOTIDE SEQUENCE [LARGE SCALE GENOMIC DNA]</scope>
    <source>
        <strain>cv. Columbia</strain>
    </source>
</reference>
<protein>
    <submittedName>
        <fullName evidence="1">Putative replication protein A1</fullName>
    </submittedName>
</protein>
<name>Q9XII6_ARATH</name>
<reference evidence="1" key="2">
    <citation type="submission" date="2000-03" db="EMBL/GenBank/DDBJ databases">
        <authorList>
            <person name="Lin X."/>
            <person name="Kaul S."/>
            <person name="Shea T.P."/>
            <person name="Fujii C.Y."/>
            <person name="Shen M."/>
            <person name="VanAken S.E."/>
            <person name="Barnstead M.E."/>
            <person name="Mason T.M."/>
            <person name="Bowman C.L."/>
            <person name="Ronning C.M."/>
            <person name="Benito M.-I."/>
            <person name="Carrera A.J."/>
            <person name="Creasy T.H."/>
            <person name="Buell C.R."/>
            <person name="Town C.D."/>
            <person name="Nierman W.C."/>
            <person name="Fraser C.M."/>
            <person name="Venter J.C."/>
        </authorList>
    </citation>
    <scope>NUCLEOTIDE SEQUENCE</scope>
</reference>